<comment type="caution">
    <text evidence="13">The sequence shown here is derived from an EMBL/GenBank/DDBJ whole genome shotgun (WGS) entry which is preliminary data.</text>
</comment>
<dbReference type="InterPro" id="IPR012677">
    <property type="entry name" value="Nucleotide-bd_a/b_plait_sf"/>
</dbReference>
<sequence>MSSSRIFVSDFPDGTSKTELMIYFQSVRESGGGDVESIEIDRRVARVNFEEAQVAERVSSRPHTFKDCTLHVSRMPLNQGKFSRLEEKRSASQDEFEYQDTRPNIRRQRNSTTEEPPSPEESASAASAQSGSPIPKQCTIEVTGLPEGASEDLVTNYFENARRSKGGPVSAVVMTPELRKCLVTFEYPDAAERTINHSSHVLGGVSLQVSLLVEEDESAVDFCENGGEDEDEDYDEEDGITIIVSGIVPSTSEDTVTLYFENSRRSGGGDVSDFHFNEKGEAVITFSEVKDIQRLLEQPHKIDGQVITVVRQPPPKKVPLDPVRVHVQEISENTTKDCLSFYLEKFADVDVEEVYLGCKNNALALFEREPDFELLFHKVSKDKKGLDGKKPRLERVPVCSCILVSGLKKETTDDTVELYFENKKRSNGGDVRTVERIRNDQAIVHFEDPLSVQQVTKRSQARAHTLEGVKLEVTPHYPFLETAGFKGMKMTFDPAIYQYIKTYHESELLTLFEEYNLEVEFSGGSAVNISPTESKSDLSWEEEAERFKSFLLNFKRSDVPVPSEIFDEVSKRWQGRSPSQGKTNCLVSFDEHKRLAMIIGKKADVEQEEQQLNKLVHEVEEDSELMKSVVRVVETNYPKSRLILLEMSGLCEKLREEYRHLTITVDSKKETLCFDGPRKNIHVVKLEVITFISRIVERTTELPPKVIDVLKQHRVLTFIQDLLKQKSIQAVILCDEGQSPNEVQVVGVDVRNTKEAESMLQNCTHEKNISLTPENAQVLESSSWNILQSSLVSDLKVGIEVDKSGRNVWVRGITKDAEECFHTVKEFLDRNTILHTAIPVQEGSARFISTVWKEKLDGIKNELSDCSIDIRAATDYRGIEISGTAQGLEKCSLQIQNLVSAVQKESIPVEKPGMTKFFMEGKGNAFLKAVGEKNKCVILTSEYTEDEMMLEIEDNEENLTEAGESVCSFSTKGGKRISVMKGDITKERTDAIVNAANDELRHIGGLAAAIVRAGGEVIQDECNNYVAQNGRLLEGHVVVTGAGRLPCKQVIHAVGPKWDREADKKKRSGEETRQERYLKQAITNSLEEAKQQKSMSIPAVSSGVFGFPRDLCAKVILDAVLEFCDENPHSNLSEIHLINNDVQTVEAFHNEFKNRFAGESSFGDHKGNRASVAISDVNLRGASMTKKLPTTKTFTTGGIRITVKSGDLSKEQADILVGTAAPNLDLSQNPCARSLSQAAGPVLQQECTSLGNVSVGEIAVNNQSGNLRCKAVIFAICSNWENGRGKKVLKKLISKCLMETARRGLTSIAFAAIGTGTLQFPRKEVAEIFFDEVVSYEQNNTTTTIKEIRFVLYDQDRPTVQAFENELDRRKKSNTPQLPQLRTQHEGTPQASSIQRVGFTPLRERRQDHFETTIGALCLKVQPGDITKETTDAIVLISNAQLAMHGGIAKVILSAAGDSIQRECNARGAQKPGSVVVTDAGKLKANFVFHIVPPATITGMKSIRGSIMKCLQEAEKRGISSISFPAIGTGAFGLSPKICAEAMLSAIRDFHDQQPASLHLIKMILFEEETIRDFRLALQEASGETPAEKPGFFQRTFIKVGEYFGFSKDQDKNNTSSKMPQKDYSKKIQLIVFAACKEDIREAIEEINGITKENSKKKVVEDNAITKFSKEHFRRIHTLEQRYDVEVSVEKSVGRIIAHGQSDDLLEVVGEIHKILQHITKEEHKRKRAEALAKDIEWMFDDGNQMVAFDNEINMQIEIAHQDQKSIVTIESEDGDLKFNLKTMMMKDPYGDTSKIERVDLRKGVEPPSSWIPQPKDPQGIEQTVHLVQLDPNQHLQEYQDVQGRFQQTCPNQIEKIERVQNPVLYGTYMIHKRKMDLGKGSNEQRLFHGTPGQNCQLINTTSFNRNFRGRNATVYGNGVYFAKDASYSARPSYSPPDGNGWRYMYLTRVLVGEYTVGRQGLLTPPPKDPNYPTVLYDSVVDQMAGPTIFVVFYDWQCYPEYLITFR</sequence>
<dbReference type="PROSITE" id="PS51059">
    <property type="entry name" value="PARP_CATALYTIC"/>
    <property type="match status" value="1"/>
</dbReference>
<feature type="region of interest" description="Disordered" evidence="9">
    <location>
        <begin position="81"/>
        <end position="138"/>
    </location>
</feature>
<dbReference type="SMART" id="SM00506">
    <property type="entry name" value="A1pp"/>
    <property type="match status" value="3"/>
</dbReference>
<feature type="domain" description="RRM" evidence="10">
    <location>
        <begin position="4"/>
        <end position="90"/>
    </location>
</feature>
<dbReference type="CDD" id="cd02907">
    <property type="entry name" value="Macro_Af1521_BAL-like"/>
    <property type="match status" value="1"/>
</dbReference>
<dbReference type="GO" id="GO:0003950">
    <property type="term" value="F:NAD+ poly-ADP-ribosyltransferase activity"/>
    <property type="evidence" value="ECO:0007669"/>
    <property type="project" value="UniProtKB-UniRule"/>
</dbReference>
<dbReference type="PROSITE" id="PS50102">
    <property type="entry name" value="RRM"/>
    <property type="match status" value="3"/>
</dbReference>
<feature type="coiled-coil region" evidence="8">
    <location>
        <begin position="598"/>
        <end position="625"/>
    </location>
</feature>
<feature type="compositionally biased region" description="Polar residues" evidence="9">
    <location>
        <begin position="1374"/>
        <end position="1393"/>
    </location>
</feature>
<dbReference type="SUPFAM" id="SSF54928">
    <property type="entry name" value="RNA-binding domain, RBD"/>
    <property type="match status" value="3"/>
</dbReference>
<feature type="domain" description="Macro" evidence="12">
    <location>
        <begin position="1406"/>
        <end position="1582"/>
    </location>
</feature>
<dbReference type="SUPFAM" id="SSF56399">
    <property type="entry name" value="ADP-ribosylation"/>
    <property type="match status" value="1"/>
</dbReference>
<evidence type="ECO:0000256" key="2">
    <source>
        <dbReference type="ARBA" id="ARBA00022676"/>
    </source>
</evidence>
<dbReference type="EC" id="2.4.2.-" evidence="7"/>
<keyword evidence="3 7" id="KW-0808">Transferase</keyword>
<dbReference type="Gene3D" id="3.90.228.10">
    <property type="match status" value="1"/>
</dbReference>
<evidence type="ECO:0000256" key="3">
    <source>
        <dbReference type="ARBA" id="ARBA00022679"/>
    </source>
</evidence>
<feature type="domain" description="Macro" evidence="12">
    <location>
        <begin position="964"/>
        <end position="1156"/>
    </location>
</feature>
<feature type="compositionally biased region" description="Basic and acidic residues" evidence="9">
    <location>
        <begin position="83"/>
        <end position="92"/>
    </location>
</feature>
<name>A0A2B4RDU4_STYPI</name>
<dbReference type="PANTHER" id="PTHR14453">
    <property type="entry name" value="PARP/ZINC FINGER CCCH TYPE DOMAIN CONTAINING PROTEIN"/>
    <property type="match status" value="1"/>
</dbReference>
<dbReference type="Pfam" id="PF00644">
    <property type="entry name" value="PARP"/>
    <property type="match status" value="1"/>
</dbReference>
<dbReference type="InterPro" id="IPR012317">
    <property type="entry name" value="Poly(ADP-ribose)pol_cat_dom"/>
</dbReference>
<dbReference type="GO" id="GO:0005737">
    <property type="term" value="C:cytoplasm"/>
    <property type="evidence" value="ECO:0007669"/>
    <property type="project" value="TreeGrafter"/>
</dbReference>
<dbReference type="InterPro" id="IPR052056">
    <property type="entry name" value="Mono-ARTD/PARP"/>
</dbReference>
<dbReference type="OrthoDB" id="6159649at2759"/>
<dbReference type="Gene3D" id="3.30.720.50">
    <property type="match status" value="1"/>
</dbReference>
<dbReference type="InterPro" id="IPR037197">
    <property type="entry name" value="WWE_dom_sf"/>
</dbReference>
<keyword evidence="8" id="KW-0175">Coiled coil</keyword>
<evidence type="ECO:0000259" key="10">
    <source>
        <dbReference type="PROSITE" id="PS50102"/>
    </source>
</evidence>
<dbReference type="PROSITE" id="PS51154">
    <property type="entry name" value="MACRO"/>
    <property type="match status" value="3"/>
</dbReference>
<proteinExistence type="predicted"/>
<reference evidence="14" key="1">
    <citation type="journal article" date="2017" name="bioRxiv">
        <title>Comparative analysis of the genomes of Stylophora pistillata and Acropora digitifera provides evidence for extensive differences between species of corals.</title>
        <authorList>
            <person name="Voolstra C.R."/>
            <person name="Li Y."/>
            <person name="Liew Y.J."/>
            <person name="Baumgarten S."/>
            <person name="Zoccola D."/>
            <person name="Flot J.-F."/>
            <person name="Tambutte S."/>
            <person name="Allemand D."/>
            <person name="Aranda M."/>
        </authorList>
    </citation>
    <scope>NUCLEOTIDE SEQUENCE [LARGE SCALE GENOMIC DNA]</scope>
</reference>
<dbReference type="STRING" id="50429.A0A2B4RDU4"/>
<keyword evidence="5" id="KW-0539">Nucleus</keyword>
<dbReference type="GO" id="GO:0003723">
    <property type="term" value="F:RNA binding"/>
    <property type="evidence" value="ECO:0007669"/>
    <property type="project" value="UniProtKB-UniRule"/>
</dbReference>
<dbReference type="EMBL" id="LSMT01000749">
    <property type="protein sequence ID" value="PFX14650.1"/>
    <property type="molecule type" value="Genomic_DNA"/>
</dbReference>
<dbReference type="GO" id="GO:0070212">
    <property type="term" value="P:protein poly-ADP-ribosylation"/>
    <property type="evidence" value="ECO:0007669"/>
    <property type="project" value="TreeGrafter"/>
</dbReference>
<keyword evidence="6" id="KW-0694">RNA-binding</keyword>
<keyword evidence="14" id="KW-1185">Reference proteome</keyword>
<evidence type="ECO:0000313" key="13">
    <source>
        <dbReference type="EMBL" id="PFX14650.1"/>
    </source>
</evidence>
<comment type="subcellular location">
    <subcellularLocation>
        <location evidence="1">Nucleus</location>
    </subcellularLocation>
</comment>
<dbReference type="InterPro" id="IPR000504">
    <property type="entry name" value="RRM_dom"/>
</dbReference>
<dbReference type="SUPFAM" id="SSF52949">
    <property type="entry name" value="Macro domain-like"/>
    <property type="match status" value="3"/>
</dbReference>
<dbReference type="InterPro" id="IPR034464">
    <property type="entry name" value="PAR10_RRM1_2"/>
</dbReference>
<dbReference type="Gene3D" id="3.40.220.10">
    <property type="entry name" value="Leucine Aminopeptidase, subunit E, domain 1"/>
    <property type="match status" value="3"/>
</dbReference>
<organism evidence="13 14">
    <name type="scientific">Stylophora pistillata</name>
    <name type="common">Smooth cauliflower coral</name>
    <dbReference type="NCBI Taxonomy" id="50429"/>
    <lineage>
        <taxon>Eukaryota</taxon>
        <taxon>Metazoa</taxon>
        <taxon>Cnidaria</taxon>
        <taxon>Anthozoa</taxon>
        <taxon>Hexacorallia</taxon>
        <taxon>Scleractinia</taxon>
        <taxon>Astrocoeniina</taxon>
        <taxon>Pocilloporidae</taxon>
        <taxon>Stylophora</taxon>
    </lineage>
</organism>
<dbReference type="CDD" id="cd12547">
    <property type="entry name" value="RRM1_2_PAR10"/>
    <property type="match status" value="3"/>
</dbReference>
<dbReference type="SMART" id="SM00360">
    <property type="entry name" value="RRM"/>
    <property type="match status" value="5"/>
</dbReference>
<feature type="domain" description="RRM" evidence="10">
    <location>
        <begin position="240"/>
        <end position="325"/>
    </location>
</feature>
<evidence type="ECO:0000256" key="7">
    <source>
        <dbReference type="RuleBase" id="RU362114"/>
    </source>
</evidence>
<keyword evidence="2 7" id="KW-0328">Glycosyltransferase</keyword>
<feature type="domain" description="PARP catalytic" evidence="11">
    <location>
        <begin position="1812"/>
        <end position="2007"/>
    </location>
</feature>
<dbReference type="GO" id="GO:0003714">
    <property type="term" value="F:transcription corepressor activity"/>
    <property type="evidence" value="ECO:0007669"/>
    <property type="project" value="TreeGrafter"/>
</dbReference>
<keyword evidence="4 7" id="KW-0520">NAD</keyword>
<dbReference type="InterPro" id="IPR035979">
    <property type="entry name" value="RBD_domain_sf"/>
</dbReference>
<dbReference type="Proteomes" id="UP000225706">
    <property type="component" value="Unassembled WGS sequence"/>
</dbReference>
<dbReference type="GO" id="GO:1990404">
    <property type="term" value="F:NAD+-protein mono-ADP-ribosyltransferase activity"/>
    <property type="evidence" value="ECO:0007669"/>
    <property type="project" value="TreeGrafter"/>
</dbReference>
<evidence type="ECO:0000259" key="11">
    <source>
        <dbReference type="PROSITE" id="PS51059"/>
    </source>
</evidence>
<evidence type="ECO:0000256" key="5">
    <source>
        <dbReference type="ARBA" id="ARBA00023242"/>
    </source>
</evidence>
<dbReference type="InterPro" id="IPR043472">
    <property type="entry name" value="Macro_dom-like"/>
</dbReference>
<evidence type="ECO:0000256" key="8">
    <source>
        <dbReference type="SAM" id="Coils"/>
    </source>
</evidence>
<evidence type="ECO:0000313" key="14">
    <source>
        <dbReference type="Proteomes" id="UP000225706"/>
    </source>
</evidence>
<evidence type="ECO:0000256" key="9">
    <source>
        <dbReference type="SAM" id="MobiDB-lite"/>
    </source>
</evidence>
<dbReference type="Gene3D" id="3.30.70.330">
    <property type="match status" value="4"/>
</dbReference>
<feature type="region of interest" description="Disordered" evidence="9">
    <location>
        <begin position="1369"/>
        <end position="1393"/>
    </location>
</feature>
<dbReference type="FunFam" id="3.90.228.10:FF:000008">
    <property type="entry name" value="Poly [ADP-ribose] polymerase"/>
    <property type="match status" value="1"/>
</dbReference>
<dbReference type="GO" id="GO:0005634">
    <property type="term" value="C:nucleus"/>
    <property type="evidence" value="ECO:0007669"/>
    <property type="project" value="UniProtKB-SubCell"/>
</dbReference>
<dbReference type="GO" id="GO:0010629">
    <property type="term" value="P:negative regulation of gene expression"/>
    <property type="evidence" value="ECO:0007669"/>
    <property type="project" value="TreeGrafter"/>
</dbReference>
<evidence type="ECO:0000256" key="1">
    <source>
        <dbReference type="ARBA" id="ARBA00004123"/>
    </source>
</evidence>
<evidence type="ECO:0000256" key="6">
    <source>
        <dbReference type="PROSITE-ProRule" id="PRU00176"/>
    </source>
</evidence>
<gene>
    <name evidence="13" type="primary">PARP14</name>
    <name evidence="13" type="ORF">AWC38_SpisGene21165</name>
</gene>
<feature type="compositionally biased region" description="Low complexity" evidence="9">
    <location>
        <begin position="120"/>
        <end position="133"/>
    </location>
</feature>
<feature type="domain" description="RRM" evidence="10">
    <location>
        <begin position="400"/>
        <end position="478"/>
    </location>
</feature>
<evidence type="ECO:0000259" key="12">
    <source>
        <dbReference type="PROSITE" id="PS51154"/>
    </source>
</evidence>
<evidence type="ECO:0000256" key="4">
    <source>
        <dbReference type="ARBA" id="ARBA00023027"/>
    </source>
</evidence>
<accession>A0A2B4RDU4</accession>
<protein>
    <recommendedName>
        <fullName evidence="7">Poly [ADP-ribose] polymerase</fullName>
        <shortName evidence="7">PARP</shortName>
        <ecNumber evidence="7">2.4.2.-</ecNumber>
    </recommendedName>
</protein>
<dbReference type="Pfam" id="PF23085">
    <property type="entry name" value="RRM_PARP14_3"/>
    <property type="match status" value="4"/>
</dbReference>
<feature type="domain" description="Macro" evidence="12">
    <location>
        <begin position="1188"/>
        <end position="1371"/>
    </location>
</feature>
<dbReference type="InterPro" id="IPR002589">
    <property type="entry name" value="Macro_dom"/>
</dbReference>
<dbReference type="Pfam" id="PF01661">
    <property type="entry name" value="Macro"/>
    <property type="match status" value="3"/>
</dbReference>
<dbReference type="CDD" id="cd01439">
    <property type="entry name" value="TCCD_inducible_PARP_like"/>
    <property type="match status" value="1"/>
</dbReference>
<dbReference type="PANTHER" id="PTHR14453:SF102">
    <property type="entry name" value="PROTEIN MONO-ADP-RIBOSYLTRANSFERASE PARP14-LIKE"/>
    <property type="match status" value="1"/>
</dbReference>